<dbReference type="PANTHER" id="PTHR43435">
    <property type="entry name" value="RIBULOKINASE"/>
    <property type="match status" value="1"/>
</dbReference>
<comment type="caution">
    <text evidence="12">The sequence shown here is derived from an EMBL/GenBank/DDBJ whole genome shotgun (WGS) entry which is preliminary data.</text>
</comment>
<dbReference type="InterPro" id="IPR018484">
    <property type="entry name" value="FGGY_N"/>
</dbReference>
<dbReference type="NCBIfam" id="TIGR01234">
    <property type="entry name" value="L-ribulokinase"/>
    <property type="match status" value="1"/>
</dbReference>
<dbReference type="PROSITE" id="PS00445">
    <property type="entry name" value="FGGY_KINASES_2"/>
    <property type="match status" value="1"/>
</dbReference>
<keyword evidence="3 7" id="KW-0418">Kinase</keyword>
<name>A0ABP5QP28_9MICO</name>
<proteinExistence type="inferred from homology"/>
<keyword evidence="2 7" id="KW-0547">Nucleotide-binding</keyword>
<dbReference type="InterPro" id="IPR000577">
    <property type="entry name" value="Carb_kinase_FGGY"/>
</dbReference>
<feature type="domain" description="Carbohydrate kinase FGGY N-terminal" evidence="10">
    <location>
        <begin position="9"/>
        <end position="279"/>
    </location>
</feature>
<dbReference type="SUPFAM" id="SSF53067">
    <property type="entry name" value="Actin-like ATPase domain"/>
    <property type="match status" value="2"/>
</dbReference>
<comment type="catalytic activity">
    <reaction evidence="7">
        <text>D-ribulose + ATP = D-ribulose 5-phosphate + ADP + H(+)</text>
        <dbReference type="Rhea" id="RHEA:17601"/>
        <dbReference type="ChEBI" id="CHEBI:15378"/>
        <dbReference type="ChEBI" id="CHEBI:17173"/>
        <dbReference type="ChEBI" id="CHEBI:30616"/>
        <dbReference type="ChEBI" id="CHEBI:58121"/>
        <dbReference type="ChEBI" id="CHEBI:456216"/>
        <dbReference type="EC" id="2.7.1.16"/>
    </reaction>
</comment>
<evidence type="ECO:0000313" key="13">
    <source>
        <dbReference type="Proteomes" id="UP001500929"/>
    </source>
</evidence>
<evidence type="ECO:0000313" key="12">
    <source>
        <dbReference type="EMBL" id="GAA2238508.1"/>
    </source>
</evidence>
<protein>
    <recommendedName>
        <fullName evidence="7 8">Ribulokinase</fullName>
        <ecNumber evidence="7 8">2.7.1.16</ecNumber>
    </recommendedName>
</protein>
<comment type="catalytic activity">
    <reaction evidence="7 9">
        <text>L-ribulose + ATP = L-ribulose 5-phosphate + ADP + H(+)</text>
        <dbReference type="Rhea" id="RHEA:22072"/>
        <dbReference type="ChEBI" id="CHEBI:15378"/>
        <dbReference type="ChEBI" id="CHEBI:16880"/>
        <dbReference type="ChEBI" id="CHEBI:30616"/>
        <dbReference type="ChEBI" id="CHEBI:58226"/>
        <dbReference type="ChEBI" id="CHEBI:456216"/>
        <dbReference type="EC" id="2.7.1.16"/>
    </reaction>
</comment>
<dbReference type="Gene3D" id="3.30.420.40">
    <property type="match status" value="2"/>
</dbReference>
<evidence type="ECO:0000256" key="4">
    <source>
        <dbReference type="ARBA" id="ARBA00022840"/>
    </source>
</evidence>
<dbReference type="HAMAP" id="MF_00520">
    <property type="entry name" value="Ribulokinase"/>
    <property type="match status" value="1"/>
</dbReference>
<dbReference type="InterPro" id="IPR043129">
    <property type="entry name" value="ATPase_NBD"/>
</dbReference>
<dbReference type="InterPro" id="IPR018485">
    <property type="entry name" value="FGGY_C"/>
</dbReference>
<evidence type="ECO:0000256" key="7">
    <source>
        <dbReference type="HAMAP-Rule" id="MF_00520"/>
    </source>
</evidence>
<dbReference type="RefSeq" id="WP_259481260.1">
    <property type="nucleotide sequence ID" value="NZ_BAAAQY010000007.1"/>
</dbReference>
<feature type="domain" description="Carbohydrate kinase FGGY C-terminal" evidence="11">
    <location>
        <begin position="293"/>
        <end position="490"/>
    </location>
</feature>
<organism evidence="12 13">
    <name type="scientific">Herbiconiux moechotypicola</name>
    <dbReference type="NCBI Taxonomy" id="637393"/>
    <lineage>
        <taxon>Bacteria</taxon>
        <taxon>Bacillati</taxon>
        <taxon>Actinomycetota</taxon>
        <taxon>Actinomycetes</taxon>
        <taxon>Micrococcales</taxon>
        <taxon>Microbacteriaceae</taxon>
        <taxon>Herbiconiux</taxon>
    </lineage>
</organism>
<accession>A0ABP5QP28</accession>
<keyword evidence="4 7" id="KW-0067">ATP-binding</keyword>
<evidence type="ECO:0000256" key="5">
    <source>
        <dbReference type="ARBA" id="ARBA00022935"/>
    </source>
</evidence>
<dbReference type="PIRSF" id="PIRSF000538">
    <property type="entry name" value="GlpK"/>
    <property type="match status" value="1"/>
</dbReference>
<dbReference type="EC" id="2.7.1.16" evidence="7 8"/>
<reference evidence="13" key="1">
    <citation type="journal article" date="2019" name="Int. J. Syst. Evol. Microbiol.">
        <title>The Global Catalogue of Microorganisms (GCM) 10K type strain sequencing project: providing services to taxonomists for standard genome sequencing and annotation.</title>
        <authorList>
            <consortium name="The Broad Institute Genomics Platform"/>
            <consortium name="The Broad Institute Genome Sequencing Center for Infectious Disease"/>
            <person name="Wu L."/>
            <person name="Ma J."/>
        </authorList>
    </citation>
    <scope>NUCLEOTIDE SEQUENCE [LARGE SCALE GENOMIC DNA]</scope>
    <source>
        <strain evidence="13">JCM 16117</strain>
    </source>
</reference>
<dbReference type="CDD" id="cd07781">
    <property type="entry name" value="ASKHA_NBD_FGGY_L-RBK"/>
    <property type="match status" value="1"/>
</dbReference>
<dbReference type="Pfam" id="PF00370">
    <property type="entry name" value="FGGY_N"/>
    <property type="match status" value="1"/>
</dbReference>
<evidence type="ECO:0000256" key="6">
    <source>
        <dbReference type="ARBA" id="ARBA00023277"/>
    </source>
</evidence>
<dbReference type="PANTHER" id="PTHR43435:SF4">
    <property type="entry name" value="FGGY CARBOHYDRATE KINASE DOMAIN-CONTAINING PROTEIN"/>
    <property type="match status" value="1"/>
</dbReference>
<evidence type="ECO:0000256" key="2">
    <source>
        <dbReference type="ARBA" id="ARBA00022741"/>
    </source>
</evidence>
<evidence type="ECO:0000256" key="9">
    <source>
        <dbReference type="RuleBase" id="RU003455"/>
    </source>
</evidence>
<dbReference type="Pfam" id="PF02782">
    <property type="entry name" value="FGGY_C"/>
    <property type="match status" value="1"/>
</dbReference>
<dbReference type="InterPro" id="IPR005929">
    <property type="entry name" value="Ribulokinase"/>
</dbReference>
<sequence>MSTTAEPLYSIGVDFGTLSGRAVLVDVASGDIVATSVLDYPHGVMSRHLPSGRELPADWALQHPFDYVEVLATTIPDVLATADVDGSRVVGLGLDFTACTVLPILADGTPLCTLAEFADEPHAFVKLWKHHAAQPYATRITEVAEARGEAWLSRYGGRISSEWMFPKIWETLDLAPAVYARADEFIEAGDWVIRQLTGVPVRSAALAGYKAMWDAESGFPDNSFWAAVESGLVGVGAKLPGPFRPAGSRAGSLLPEMAALTGLPVGTPVAVANSDAYVSAPALGVTGTGDLFSIVGTSSCTLILDESFRPVPGISGCVHDGILSGFFGYEAGQAAVGDIFAWFVRESVPASYVEEARRLGLDIFVYLESLARELAPGANGLVALDWWNGNRSVLVDAELSGLLVGLTLQTTAAEVYRALLESVAFGMRTIVDTFVEHGVAVDTMTVTGGISQKSPLLMQIYADVTGREIRASQLAIGPALGSAIFGAVAAGLAGRGYSTISEAAAAMASRDDIRYLPDQGRHRAYGELYEQYVQLHEHFGRGGSDVMRALRRISAAARE</sequence>
<evidence type="ECO:0000259" key="10">
    <source>
        <dbReference type="Pfam" id="PF00370"/>
    </source>
</evidence>
<evidence type="ECO:0000256" key="8">
    <source>
        <dbReference type="NCBIfam" id="TIGR01234"/>
    </source>
</evidence>
<comment type="similarity">
    <text evidence="7 9">Belongs to the ribulokinase family.</text>
</comment>
<evidence type="ECO:0000259" key="11">
    <source>
        <dbReference type="Pfam" id="PF02782"/>
    </source>
</evidence>
<gene>
    <name evidence="7 12" type="primary">araB</name>
    <name evidence="12" type="ORF">GCM10009851_24410</name>
</gene>
<evidence type="ECO:0000256" key="3">
    <source>
        <dbReference type="ARBA" id="ARBA00022777"/>
    </source>
</evidence>
<keyword evidence="1 7" id="KW-0808">Transferase</keyword>
<evidence type="ECO:0000256" key="1">
    <source>
        <dbReference type="ARBA" id="ARBA00022679"/>
    </source>
</evidence>
<comment type="pathway">
    <text evidence="7 9">Carbohydrate degradation; L-arabinose degradation via L-ribulose; D-xylulose 5-phosphate from L-arabinose (bacterial route): step 2/3.</text>
</comment>
<keyword evidence="5 7" id="KW-0054">Arabinose catabolism</keyword>
<dbReference type="InterPro" id="IPR018483">
    <property type="entry name" value="Carb_kinase_FGGY_CS"/>
</dbReference>
<keyword evidence="13" id="KW-1185">Reference proteome</keyword>
<dbReference type="EMBL" id="BAAAQY010000007">
    <property type="protein sequence ID" value="GAA2238508.1"/>
    <property type="molecule type" value="Genomic_DNA"/>
</dbReference>
<dbReference type="Proteomes" id="UP001500929">
    <property type="component" value="Unassembled WGS sequence"/>
</dbReference>
<dbReference type="NCBIfam" id="NF003154">
    <property type="entry name" value="PRK04123.1"/>
    <property type="match status" value="1"/>
</dbReference>
<keyword evidence="6 7" id="KW-0119">Carbohydrate metabolism</keyword>